<feature type="region of interest" description="Disordered" evidence="1">
    <location>
        <begin position="33"/>
        <end position="76"/>
    </location>
</feature>
<dbReference type="AlphaFoldDB" id="A0AAV7TPU8"/>
<reference evidence="2" key="1">
    <citation type="journal article" date="2022" name="bioRxiv">
        <title>Sequencing and chromosome-scale assembly of the giantPleurodeles waltlgenome.</title>
        <authorList>
            <person name="Brown T."/>
            <person name="Elewa A."/>
            <person name="Iarovenko S."/>
            <person name="Subramanian E."/>
            <person name="Araus A.J."/>
            <person name="Petzold A."/>
            <person name="Susuki M."/>
            <person name="Suzuki K.-i.T."/>
            <person name="Hayashi T."/>
            <person name="Toyoda A."/>
            <person name="Oliveira C."/>
            <person name="Osipova E."/>
            <person name="Leigh N.D."/>
            <person name="Simon A."/>
            <person name="Yun M.H."/>
        </authorList>
    </citation>
    <scope>NUCLEOTIDE SEQUENCE</scope>
    <source>
        <strain evidence="2">20211129_DDA</strain>
        <tissue evidence="2">Liver</tissue>
    </source>
</reference>
<organism evidence="2 3">
    <name type="scientific">Pleurodeles waltl</name>
    <name type="common">Iberian ribbed newt</name>
    <dbReference type="NCBI Taxonomy" id="8319"/>
    <lineage>
        <taxon>Eukaryota</taxon>
        <taxon>Metazoa</taxon>
        <taxon>Chordata</taxon>
        <taxon>Craniata</taxon>
        <taxon>Vertebrata</taxon>
        <taxon>Euteleostomi</taxon>
        <taxon>Amphibia</taxon>
        <taxon>Batrachia</taxon>
        <taxon>Caudata</taxon>
        <taxon>Salamandroidea</taxon>
        <taxon>Salamandridae</taxon>
        <taxon>Pleurodelinae</taxon>
        <taxon>Pleurodeles</taxon>
    </lineage>
</organism>
<gene>
    <name evidence="2" type="ORF">NDU88_003458</name>
</gene>
<feature type="compositionally biased region" description="Polar residues" evidence="1">
    <location>
        <begin position="56"/>
        <end position="72"/>
    </location>
</feature>
<protein>
    <submittedName>
        <fullName evidence="2">Uncharacterized protein</fullName>
    </submittedName>
</protein>
<keyword evidence="3" id="KW-1185">Reference proteome</keyword>
<evidence type="ECO:0000256" key="1">
    <source>
        <dbReference type="SAM" id="MobiDB-lite"/>
    </source>
</evidence>
<dbReference type="Proteomes" id="UP001066276">
    <property type="component" value="Chromosome 3_2"/>
</dbReference>
<accession>A0AAV7TPU8</accession>
<proteinExistence type="predicted"/>
<sequence length="144" mass="15547">MLRVSIEQAPSWAAPEGEGAEIKSRLYYGQKEEVPAEIRGGGRRDSENARGGRTWRQGQSRAPDAPQTSHVCSKSCRVGNEPQLLPRESLLSSRFVEPSLPLVGRSLCPPRARQQRTASCGQTRGVAAVVVKGLQDGTSGVTFC</sequence>
<comment type="caution">
    <text evidence="2">The sequence shown here is derived from an EMBL/GenBank/DDBJ whole genome shotgun (WGS) entry which is preliminary data.</text>
</comment>
<evidence type="ECO:0000313" key="3">
    <source>
        <dbReference type="Proteomes" id="UP001066276"/>
    </source>
</evidence>
<dbReference type="EMBL" id="JANPWB010000006">
    <property type="protein sequence ID" value="KAJ1178211.1"/>
    <property type="molecule type" value="Genomic_DNA"/>
</dbReference>
<feature type="compositionally biased region" description="Basic and acidic residues" evidence="1">
    <location>
        <begin position="33"/>
        <end position="50"/>
    </location>
</feature>
<name>A0AAV7TPU8_PLEWA</name>
<evidence type="ECO:0000313" key="2">
    <source>
        <dbReference type="EMBL" id="KAJ1178211.1"/>
    </source>
</evidence>